<gene>
    <name evidence="3" type="ORF">KIW84_071442</name>
</gene>
<dbReference type="Gene3D" id="3.40.50.10140">
    <property type="entry name" value="Toll/interleukin-1 receptor homology (TIR) domain"/>
    <property type="match status" value="1"/>
</dbReference>
<dbReference type="EMBL" id="JAMSHJ010000007">
    <property type="protein sequence ID" value="KAI5384427.1"/>
    <property type="molecule type" value="Genomic_DNA"/>
</dbReference>
<accession>A0A9D4ZT53</accession>
<evidence type="ECO:0000259" key="2">
    <source>
        <dbReference type="PROSITE" id="PS50104"/>
    </source>
</evidence>
<dbReference type="FunFam" id="3.40.50.10140:FF:000007">
    <property type="entry name" value="Disease resistance protein (TIR-NBS-LRR class)"/>
    <property type="match status" value="1"/>
</dbReference>
<dbReference type="AlphaFoldDB" id="A0A9D4ZT53"/>
<organism evidence="3 4">
    <name type="scientific">Pisum sativum</name>
    <name type="common">Garden pea</name>
    <name type="synonym">Lathyrus oleraceus</name>
    <dbReference type="NCBI Taxonomy" id="3888"/>
    <lineage>
        <taxon>Eukaryota</taxon>
        <taxon>Viridiplantae</taxon>
        <taxon>Streptophyta</taxon>
        <taxon>Embryophyta</taxon>
        <taxon>Tracheophyta</taxon>
        <taxon>Spermatophyta</taxon>
        <taxon>Magnoliopsida</taxon>
        <taxon>eudicotyledons</taxon>
        <taxon>Gunneridae</taxon>
        <taxon>Pentapetalae</taxon>
        <taxon>rosids</taxon>
        <taxon>fabids</taxon>
        <taxon>Fabales</taxon>
        <taxon>Fabaceae</taxon>
        <taxon>Papilionoideae</taxon>
        <taxon>50 kb inversion clade</taxon>
        <taxon>NPAAA clade</taxon>
        <taxon>Hologalegina</taxon>
        <taxon>IRL clade</taxon>
        <taxon>Fabeae</taxon>
        <taxon>Lathyrus</taxon>
    </lineage>
</organism>
<evidence type="ECO:0000313" key="3">
    <source>
        <dbReference type="EMBL" id="KAI5384427.1"/>
    </source>
</evidence>
<name>A0A9D4ZT53_PEA</name>
<dbReference type="SMART" id="SM00255">
    <property type="entry name" value="TIR"/>
    <property type="match status" value="1"/>
</dbReference>
<keyword evidence="1" id="KW-0520">NAD</keyword>
<sequence>MSHPNYDVFLSFRREDTRDNFTSHLYAELCRKRIETFIDDRLCRGEEISSALCKAIEESAVYVVILSEHYASSTWCLDELTKILECKDRYGREVIPVFYKVDPSTVRHQRKSYADDFVKHDLRFSDKVDAWKVALTQVANLSGWDSQKIRN</sequence>
<evidence type="ECO:0000313" key="4">
    <source>
        <dbReference type="Proteomes" id="UP001058974"/>
    </source>
</evidence>
<dbReference type="PANTHER" id="PTHR32009">
    <property type="entry name" value="TMV RESISTANCE PROTEIN N-LIKE"/>
    <property type="match status" value="1"/>
</dbReference>
<feature type="domain" description="TIR" evidence="2">
    <location>
        <begin position="4"/>
        <end position="151"/>
    </location>
</feature>
<dbReference type="Gramene" id="Psat07G0144200-T1">
    <property type="protein sequence ID" value="KAI5384427.1"/>
    <property type="gene ID" value="KIW84_071442"/>
</dbReference>
<proteinExistence type="predicted"/>
<dbReference type="GO" id="GO:0007165">
    <property type="term" value="P:signal transduction"/>
    <property type="evidence" value="ECO:0007669"/>
    <property type="project" value="InterPro"/>
</dbReference>
<keyword evidence="4" id="KW-1185">Reference proteome</keyword>
<dbReference type="Pfam" id="PF01582">
    <property type="entry name" value="TIR"/>
    <property type="match status" value="1"/>
</dbReference>
<dbReference type="SUPFAM" id="SSF52200">
    <property type="entry name" value="Toll/Interleukin receptor TIR domain"/>
    <property type="match status" value="1"/>
</dbReference>
<comment type="caution">
    <text evidence="3">The sequence shown here is derived from an EMBL/GenBank/DDBJ whole genome shotgun (WGS) entry which is preliminary data.</text>
</comment>
<dbReference type="Proteomes" id="UP001058974">
    <property type="component" value="Chromosome 7"/>
</dbReference>
<dbReference type="PANTHER" id="PTHR32009:SF146">
    <property type="entry name" value="TIR DOMAIN-CONTAINING PROTEIN"/>
    <property type="match status" value="1"/>
</dbReference>
<dbReference type="InterPro" id="IPR000157">
    <property type="entry name" value="TIR_dom"/>
</dbReference>
<evidence type="ECO:0000256" key="1">
    <source>
        <dbReference type="ARBA" id="ARBA00023027"/>
    </source>
</evidence>
<dbReference type="InterPro" id="IPR035897">
    <property type="entry name" value="Toll_tir_struct_dom_sf"/>
</dbReference>
<dbReference type="PROSITE" id="PS50104">
    <property type="entry name" value="TIR"/>
    <property type="match status" value="1"/>
</dbReference>
<protein>
    <recommendedName>
        <fullName evidence="2">TIR domain-containing protein</fullName>
    </recommendedName>
</protein>
<reference evidence="3 4" key="1">
    <citation type="journal article" date="2022" name="Nat. Genet.">
        <title>Improved pea reference genome and pan-genome highlight genomic features and evolutionary characteristics.</title>
        <authorList>
            <person name="Yang T."/>
            <person name="Liu R."/>
            <person name="Luo Y."/>
            <person name="Hu S."/>
            <person name="Wang D."/>
            <person name="Wang C."/>
            <person name="Pandey M.K."/>
            <person name="Ge S."/>
            <person name="Xu Q."/>
            <person name="Li N."/>
            <person name="Li G."/>
            <person name="Huang Y."/>
            <person name="Saxena R.K."/>
            <person name="Ji Y."/>
            <person name="Li M."/>
            <person name="Yan X."/>
            <person name="He Y."/>
            <person name="Liu Y."/>
            <person name="Wang X."/>
            <person name="Xiang C."/>
            <person name="Varshney R.K."/>
            <person name="Ding H."/>
            <person name="Gao S."/>
            <person name="Zong X."/>
        </authorList>
    </citation>
    <scope>NUCLEOTIDE SEQUENCE [LARGE SCALE GENOMIC DNA]</scope>
    <source>
        <strain evidence="3 4">cv. Zhongwan 6</strain>
    </source>
</reference>